<dbReference type="GO" id="GO:0016798">
    <property type="term" value="F:hydrolase activity, acting on glycosyl bonds"/>
    <property type="evidence" value="ECO:0007669"/>
    <property type="project" value="UniProtKB-KW"/>
</dbReference>
<dbReference type="PATRIC" id="fig|45073.5.peg.2970"/>
<accession>A0A0W0XL75</accession>
<dbReference type="Pfam" id="PF11738">
    <property type="entry name" value="DUF3298"/>
    <property type="match status" value="1"/>
</dbReference>
<name>A0A0W0XL75_9GAMM</name>
<proteinExistence type="predicted"/>
<dbReference type="InterPro" id="IPR021729">
    <property type="entry name" value="DUF3298"/>
</dbReference>
<reference evidence="4 5" key="1">
    <citation type="submission" date="2015-11" db="EMBL/GenBank/DDBJ databases">
        <title>Genomic analysis of 38 Legionella species identifies large and diverse effector repertoires.</title>
        <authorList>
            <person name="Burstein D."/>
            <person name="Amaro F."/>
            <person name="Zusman T."/>
            <person name="Lifshitz Z."/>
            <person name="Cohen O."/>
            <person name="Gilbert J.A."/>
            <person name="Pupko T."/>
            <person name="Shuman H.A."/>
            <person name="Segal G."/>
        </authorList>
    </citation>
    <scope>NUCLEOTIDE SEQUENCE [LARGE SCALE GENOMIC DNA]</scope>
    <source>
        <strain evidence="4 5">CDC#1442-AUS-E</strain>
    </source>
</reference>
<keyword evidence="4" id="KW-0858">Xylan degradation</keyword>
<gene>
    <name evidence="4" type="primary">yjeA</name>
    <name evidence="4" type="ORF">Lqui_2795</name>
</gene>
<dbReference type="STRING" id="45073.Lqui_2795"/>
<evidence type="ECO:0000256" key="1">
    <source>
        <dbReference type="SAM" id="SignalP"/>
    </source>
</evidence>
<dbReference type="AlphaFoldDB" id="A0A0W0XL75"/>
<dbReference type="OrthoDB" id="5637at2"/>
<keyword evidence="4" id="KW-0378">Hydrolase</keyword>
<dbReference type="Pfam" id="PF13739">
    <property type="entry name" value="PdaC"/>
    <property type="match status" value="1"/>
</dbReference>
<dbReference type="InterPro" id="IPR037126">
    <property type="entry name" value="PdaC/RsiV-like_sf"/>
</dbReference>
<organism evidence="4 5">
    <name type="scientific">Legionella quinlivanii</name>
    <dbReference type="NCBI Taxonomy" id="45073"/>
    <lineage>
        <taxon>Bacteria</taxon>
        <taxon>Pseudomonadati</taxon>
        <taxon>Pseudomonadota</taxon>
        <taxon>Gammaproteobacteria</taxon>
        <taxon>Legionellales</taxon>
        <taxon>Legionellaceae</taxon>
        <taxon>Legionella</taxon>
    </lineage>
</organism>
<feature type="signal peptide" evidence="1">
    <location>
        <begin position="1"/>
        <end position="23"/>
    </location>
</feature>
<dbReference type="EMBL" id="LNYS01000025">
    <property type="protein sequence ID" value="KTD45324.1"/>
    <property type="molecule type" value="Genomic_DNA"/>
</dbReference>
<dbReference type="RefSeq" id="WP_058508851.1">
    <property type="nucleotide sequence ID" value="NZ_CAAAIK010000014.1"/>
</dbReference>
<comment type="caution">
    <text evidence="4">The sequence shown here is derived from an EMBL/GenBank/DDBJ whole genome shotgun (WGS) entry which is preliminary data.</text>
</comment>
<keyword evidence="4" id="KW-0326">Glycosidase</keyword>
<evidence type="ECO:0000313" key="5">
    <source>
        <dbReference type="Proteomes" id="UP000054618"/>
    </source>
</evidence>
<feature type="domain" description="Deacetylase PdaC" evidence="3">
    <location>
        <begin position="30"/>
        <end position="117"/>
    </location>
</feature>
<feature type="domain" description="DUF3298" evidence="2">
    <location>
        <begin position="135"/>
        <end position="211"/>
    </location>
</feature>
<sequence length="229" mass="25739">MKKIVQILMLLTLMTGGVFNALASVKTVTIKQEDEKLVLDINYPQGYASNTINKPVQDFISKQKEAILEINKQDNLSADIPGKNGLYINYQTKFSNASILSLLFNVSSNMRGAAHPSQSIKTFNFFNGQEISLNSLFKPESDALNQIAKFCHDHFVKQGQADENWINEGTKPTAENYKSWYFTKSGVMIVFDTYQVAAYVYGPQKVLIPYSMLKSWMKPEIAKAAWGNA</sequence>
<keyword evidence="4" id="KW-0119">Carbohydrate metabolism</keyword>
<keyword evidence="5" id="KW-1185">Reference proteome</keyword>
<dbReference type="Proteomes" id="UP000054618">
    <property type="component" value="Unassembled WGS sequence"/>
</dbReference>
<keyword evidence="4" id="KW-0624">Polysaccharide degradation</keyword>
<evidence type="ECO:0000259" key="3">
    <source>
        <dbReference type="Pfam" id="PF13739"/>
    </source>
</evidence>
<protein>
    <submittedName>
        <fullName evidence="4">Endo-1,4-beta-xylanase-like protein</fullName>
    </submittedName>
</protein>
<dbReference type="Gene3D" id="3.90.640.20">
    <property type="entry name" value="Heat-shock cognate protein, ATPase"/>
    <property type="match status" value="1"/>
</dbReference>
<feature type="chain" id="PRO_5006916623" evidence="1">
    <location>
        <begin position="24"/>
        <end position="229"/>
    </location>
</feature>
<dbReference type="GO" id="GO:0045493">
    <property type="term" value="P:xylan catabolic process"/>
    <property type="evidence" value="ECO:0007669"/>
    <property type="project" value="UniProtKB-KW"/>
</dbReference>
<evidence type="ECO:0000259" key="2">
    <source>
        <dbReference type="Pfam" id="PF11738"/>
    </source>
</evidence>
<dbReference type="Gene3D" id="3.30.565.40">
    <property type="entry name" value="Fervidobacterium nodosum Rt17-B1 like"/>
    <property type="match status" value="1"/>
</dbReference>
<dbReference type="InterPro" id="IPR025303">
    <property type="entry name" value="PdaC"/>
</dbReference>
<evidence type="ECO:0000313" key="4">
    <source>
        <dbReference type="EMBL" id="KTD45324.1"/>
    </source>
</evidence>
<keyword evidence="1" id="KW-0732">Signal</keyword>